<dbReference type="Proteomes" id="UP000485058">
    <property type="component" value="Unassembled WGS sequence"/>
</dbReference>
<gene>
    <name evidence="1" type="ORF">HaLaN_31600</name>
</gene>
<feature type="non-terminal residue" evidence="1">
    <location>
        <position position="180"/>
    </location>
</feature>
<dbReference type="AlphaFoldDB" id="A0A6A0AHE6"/>
<dbReference type="InterPro" id="IPR012334">
    <property type="entry name" value="Pectin_lyas_fold"/>
</dbReference>
<comment type="caution">
    <text evidence="1">The sequence shown here is derived from an EMBL/GenBank/DDBJ whole genome shotgun (WGS) entry which is preliminary data.</text>
</comment>
<proteinExistence type="predicted"/>
<name>A0A6A0AHE6_HAELA</name>
<dbReference type="EMBL" id="BLLF01006590">
    <property type="protein sequence ID" value="GFH32389.1"/>
    <property type="molecule type" value="Genomic_DNA"/>
</dbReference>
<dbReference type="Gene3D" id="2.160.20.10">
    <property type="entry name" value="Single-stranded right-handed beta-helix, Pectin lyase-like"/>
    <property type="match status" value="1"/>
</dbReference>
<organism evidence="1 2">
    <name type="scientific">Haematococcus lacustris</name>
    <name type="common">Green alga</name>
    <name type="synonym">Haematococcus pluvialis</name>
    <dbReference type="NCBI Taxonomy" id="44745"/>
    <lineage>
        <taxon>Eukaryota</taxon>
        <taxon>Viridiplantae</taxon>
        <taxon>Chlorophyta</taxon>
        <taxon>core chlorophytes</taxon>
        <taxon>Chlorophyceae</taxon>
        <taxon>CS clade</taxon>
        <taxon>Chlamydomonadales</taxon>
        <taxon>Haematococcaceae</taxon>
        <taxon>Haematococcus</taxon>
    </lineage>
</organism>
<protein>
    <submittedName>
        <fullName evidence="1">Uncharacterized protein</fullName>
    </submittedName>
</protein>
<keyword evidence="2" id="KW-1185">Reference proteome</keyword>
<reference evidence="1 2" key="1">
    <citation type="submission" date="2020-02" db="EMBL/GenBank/DDBJ databases">
        <title>Draft genome sequence of Haematococcus lacustris strain NIES-144.</title>
        <authorList>
            <person name="Morimoto D."/>
            <person name="Nakagawa S."/>
            <person name="Yoshida T."/>
            <person name="Sawayama S."/>
        </authorList>
    </citation>
    <scope>NUCLEOTIDE SEQUENCE [LARGE SCALE GENOMIC DNA]</scope>
    <source>
        <strain evidence="1 2">NIES-144</strain>
    </source>
</reference>
<dbReference type="SUPFAM" id="SSF51126">
    <property type="entry name" value="Pectin lyase-like"/>
    <property type="match status" value="1"/>
</dbReference>
<accession>A0A6A0AHE6</accession>
<feature type="non-terminal residue" evidence="1">
    <location>
        <position position="1"/>
    </location>
</feature>
<evidence type="ECO:0000313" key="2">
    <source>
        <dbReference type="Proteomes" id="UP000485058"/>
    </source>
</evidence>
<dbReference type="InterPro" id="IPR011050">
    <property type="entry name" value="Pectin_lyase_fold/virulence"/>
</dbReference>
<sequence length="180" mass="18779">MLVVASLAAAAAQTRVGNVTFLQEALARTSDISLDQGVYTLSSTLLVRTRSLRITGQGPGITVLDCGGLAISALSVQSSGTYVVSNLSISNCQGTPLVFNLTTNNATTDQLHQPLSWVELQQVHVVNCSGFPAAGAWVRGAGVSLLLQSVVFQGNQGREAEQLYPSPSLVRGGSHTLLAE</sequence>
<evidence type="ECO:0000313" key="1">
    <source>
        <dbReference type="EMBL" id="GFH32389.1"/>
    </source>
</evidence>